<keyword evidence="1" id="KW-0325">Glycoprotein</keyword>
<reference evidence="3 4" key="1">
    <citation type="submission" date="2017-05" db="EMBL/GenBank/DDBJ databases">
        <title>Genome of assembly of the Bengalese finch, Lonchura striata domestica.</title>
        <authorList>
            <person name="Colquitt B.M."/>
            <person name="Brainard M.S."/>
        </authorList>
    </citation>
    <scope>NUCLEOTIDE SEQUENCE [LARGE SCALE GENOMIC DNA]</scope>
    <source>
        <strain evidence="3">White83orange57</strain>
    </source>
</reference>
<dbReference type="AlphaFoldDB" id="A0A218U6Q5"/>
<protein>
    <submittedName>
        <fullName evidence="3">Uncharacterized protein</fullName>
    </submittedName>
</protein>
<dbReference type="Gene3D" id="3.30.500.10">
    <property type="entry name" value="MHC class I-like antigen recognition-like"/>
    <property type="match status" value="1"/>
</dbReference>
<organism evidence="3 4">
    <name type="scientific">Lonchura striata</name>
    <name type="common">white-rumped munia</name>
    <dbReference type="NCBI Taxonomy" id="40157"/>
    <lineage>
        <taxon>Eukaryota</taxon>
        <taxon>Metazoa</taxon>
        <taxon>Chordata</taxon>
        <taxon>Craniata</taxon>
        <taxon>Vertebrata</taxon>
        <taxon>Euteleostomi</taxon>
        <taxon>Archelosauria</taxon>
        <taxon>Archosauria</taxon>
        <taxon>Dinosauria</taxon>
        <taxon>Saurischia</taxon>
        <taxon>Theropoda</taxon>
        <taxon>Coelurosauria</taxon>
        <taxon>Aves</taxon>
        <taxon>Neognathae</taxon>
        <taxon>Neoaves</taxon>
        <taxon>Telluraves</taxon>
        <taxon>Australaves</taxon>
        <taxon>Passeriformes</taxon>
        <taxon>Passeroidea</taxon>
        <taxon>Estrildidae</taxon>
        <taxon>Estrildinae</taxon>
        <taxon>Lonchura</taxon>
    </lineage>
</organism>
<evidence type="ECO:0000256" key="2">
    <source>
        <dbReference type="SAM" id="MobiDB-lite"/>
    </source>
</evidence>
<proteinExistence type="predicted"/>
<dbReference type="InterPro" id="IPR037055">
    <property type="entry name" value="MHC_I-like_Ag-recog_sf"/>
</dbReference>
<gene>
    <name evidence="3" type="ORF">RLOC_00002806</name>
</gene>
<evidence type="ECO:0000256" key="1">
    <source>
        <dbReference type="ARBA" id="ARBA00023180"/>
    </source>
</evidence>
<evidence type="ECO:0000313" key="4">
    <source>
        <dbReference type="Proteomes" id="UP000197619"/>
    </source>
</evidence>
<dbReference type="Proteomes" id="UP000197619">
    <property type="component" value="Unassembled WGS sequence"/>
</dbReference>
<dbReference type="InterPro" id="IPR011162">
    <property type="entry name" value="MHC_I/II-like_Ag-recog"/>
</dbReference>
<comment type="caution">
    <text evidence="3">The sequence shown here is derived from an EMBL/GenBank/DDBJ whole genome shotgun (WGS) entry which is preliminary data.</text>
</comment>
<dbReference type="EMBL" id="MUZQ01001231">
    <property type="protein sequence ID" value="OWK49414.1"/>
    <property type="molecule type" value="Genomic_DNA"/>
</dbReference>
<sequence length="208" mass="22106">MPGVAVTALYWDHTGSSSWLCLLFMSPLSLVCGSPWIPKLSLSTPSAPPNLHVPPVLHSRHFLEVALSEPSLRVPQSLIVGDVHGSPCEHCGSKQGRMEPQTLGMGAGAELGHWDSQRPSLRTGTGPWPTVTWRRGQYNQSGGSLHTLQVVSSCDLLSNRASVDPMGTATRAEISSPSNCDLGALQCPTVPPGSPRGAGNPKGSWWSR</sequence>
<dbReference type="SUPFAM" id="SSF54452">
    <property type="entry name" value="MHC antigen-recognition domain"/>
    <property type="match status" value="1"/>
</dbReference>
<name>A0A218U6Q5_9PASE</name>
<evidence type="ECO:0000313" key="3">
    <source>
        <dbReference type="EMBL" id="OWK49414.1"/>
    </source>
</evidence>
<accession>A0A218U6Q5</accession>
<keyword evidence="4" id="KW-1185">Reference proteome</keyword>
<feature type="region of interest" description="Disordered" evidence="2">
    <location>
        <begin position="186"/>
        <end position="208"/>
    </location>
</feature>